<evidence type="ECO:0000313" key="2">
    <source>
        <dbReference type="EMBL" id="RPD53946.1"/>
    </source>
</evidence>
<organism evidence="2 3">
    <name type="scientific">Lentinus tigrinus ALCF2SS1-6</name>
    <dbReference type="NCBI Taxonomy" id="1328759"/>
    <lineage>
        <taxon>Eukaryota</taxon>
        <taxon>Fungi</taxon>
        <taxon>Dikarya</taxon>
        <taxon>Basidiomycota</taxon>
        <taxon>Agaricomycotina</taxon>
        <taxon>Agaricomycetes</taxon>
        <taxon>Polyporales</taxon>
        <taxon>Polyporaceae</taxon>
        <taxon>Lentinus</taxon>
    </lineage>
</organism>
<accession>A0A5C2RUS3</accession>
<name>A0A5C2RUS3_9APHY</name>
<evidence type="ECO:0000256" key="1">
    <source>
        <dbReference type="SAM" id="MobiDB-lite"/>
    </source>
</evidence>
<evidence type="ECO:0000313" key="3">
    <source>
        <dbReference type="Proteomes" id="UP000313359"/>
    </source>
</evidence>
<proteinExistence type="predicted"/>
<dbReference type="Proteomes" id="UP000313359">
    <property type="component" value="Unassembled WGS sequence"/>
</dbReference>
<protein>
    <submittedName>
        <fullName evidence="2">Uncharacterized protein</fullName>
    </submittedName>
</protein>
<dbReference type="EMBL" id="ML122313">
    <property type="protein sequence ID" value="RPD53946.1"/>
    <property type="molecule type" value="Genomic_DNA"/>
</dbReference>
<dbReference type="AlphaFoldDB" id="A0A5C2RUS3"/>
<gene>
    <name evidence="2" type="ORF">L227DRAFT_580976</name>
</gene>
<feature type="region of interest" description="Disordered" evidence="1">
    <location>
        <begin position="1"/>
        <end position="66"/>
    </location>
</feature>
<dbReference type="OrthoDB" id="2874018at2759"/>
<keyword evidence="3" id="KW-1185">Reference proteome</keyword>
<feature type="compositionally biased region" description="Basic and acidic residues" evidence="1">
    <location>
        <begin position="33"/>
        <end position="48"/>
    </location>
</feature>
<reference evidence="2" key="1">
    <citation type="journal article" date="2018" name="Genome Biol. Evol.">
        <title>Genomics and development of Lentinus tigrinus, a white-rot wood-decaying mushroom with dimorphic fruiting bodies.</title>
        <authorList>
            <person name="Wu B."/>
            <person name="Xu Z."/>
            <person name="Knudson A."/>
            <person name="Carlson A."/>
            <person name="Chen N."/>
            <person name="Kovaka S."/>
            <person name="LaButti K."/>
            <person name="Lipzen A."/>
            <person name="Pennachio C."/>
            <person name="Riley R."/>
            <person name="Schakwitz W."/>
            <person name="Umezawa K."/>
            <person name="Ohm R.A."/>
            <person name="Grigoriev I.V."/>
            <person name="Nagy L.G."/>
            <person name="Gibbons J."/>
            <person name="Hibbett D."/>
        </authorList>
    </citation>
    <scope>NUCLEOTIDE SEQUENCE [LARGE SCALE GENOMIC DNA]</scope>
    <source>
        <strain evidence="2">ALCF2SS1-6</strain>
    </source>
</reference>
<sequence length="271" mass="29957">MGGELFLTKIRADSTTEIDEAWENPAPPRRKKESRDTGEEKVMKKHEDDEVLDDDEDEEEEENGNYFDYSYSGFGFTKGEILRGAIAFLQTVEKDAKERQSTNNLEGARAFLLDSGIIAAKAAVDDAAALKDGLAAIASALRVMRGWVRPTTYPGRVAPTGFGMLMAGLGRGGASMDQFLDSNYRVSLIAELFCCPLELARVGMRGIYLLLKLPDDKVAIYSDEARAMAAAMERAEPYVAQETEKGVGWLEVCKNLRLFLSMCDDDHFIQG</sequence>
<feature type="compositionally biased region" description="Acidic residues" evidence="1">
    <location>
        <begin position="49"/>
        <end position="63"/>
    </location>
</feature>